<dbReference type="EMBL" id="WNWQ01000177">
    <property type="protein sequence ID" value="KAE9975466.1"/>
    <property type="molecule type" value="Genomic_DNA"/>
</dbReference>
<comment type="caution">
    <text evidence="2">The sequence shown here is derived from an EMBL/GenBank/DDBJ whole genome shotgun (WGS) entry which is preliminary data.</text>
</comment>
<evidence type="ECO:0000313" key="6">
    <source>
        <dbReference type="Proteomes" id="UP000447873"/>
    </source>
</evidence>
<dbReference type="OrthoDB" id="185373at2759"/>
<evidence type="ECO:0000313" key="4">
    <source>
        <dbReference type="EMBL" id="KAE9989250.1"/>
    </source>
</evidence>
<organism evidence="2 5">
    <name type="scientific">Venturia inaequalis</name>
    <name type="common">Apple scab fungus</name>
    <dbReference type="NCBI Taxonomy" id="5025"/>
    <lineage>
        <taxon>Eukaryota</taxon>
        <taxon>Fungi</taxon>
        <taxon>Dikarya</taxon>
        <taxon>Ascomycota</taxon>
        <taxon>Pezizomycotina</taxon>
        <taxon>Dothideomycetes</taxon>
        <taxon>Pleosporomycetidae</taxon>
        <taxon>Venturiales</taxon>
        <taxon>Venturiaceae</taxon>
        <taxon>Venturia</taxon>
    </lineage>
</organism>
<evidence type="ECO:0000313" key="2">
    <source>
        <dbReference type="EMBL" id="KAE9975466.1"/>
    </source>
</evidence>
<dbReference type="Proteomes" id="UP000490939">
    <property type="component" value="Unassembled WGS sequence"/>
</dbReference>
<dbReference type="EMBL" id="WNWR01000197">
    <property type="protein sequence ID" value="KAE9989250.1"/>
    <property type="molecule type" value="Genomic_DNA"/>
</dbReference>
<feature type="compositionally biased region" description="Basic and acidic residues" evidence="1">
    <location>
        <begin position="619"/>
        <end position="640"/>
    </location>
</feature>
<name>A0A8H3URP1_VENIN</name>
<evidence type="ECO:0000256" key="1">
    <source>
        <dbReference type="SAM" id="MobiDB-lite"/>
    </source>
</evidence>
<evidence type="ECO:0000313" key="3">
    <source>
        <dbReference type="EMBL" id="KAE9981465.1"/>
    </source>
</evidence>
<feature type="region of interest" description="Disordered" evidence="1">
    <location>
        <begin position="87"/>
        <end position="125"/>
    </location>
</feature>
<evidence type="ECO:0000313" key="7">
    <source>
        <dbReference type="Proteomes" id="UP000490939"/>
    </source>
</evidence>
<proteinExistence type="predicted"/>
<dbReference type="EMBL" id="WNWS01000089">
    <property type="protein sequence ID" value="KAE9981465.1"/>
    <property type="molecule type" value="Genomic_DNA"/>
</dbReference>
<gene>
    <name evidence="2" type="ORF">BLS_002591</name>
    <name evidence="4" type="ORF">EG327_002952</name>
    <name evidence="3" type="ORF">EG328_011616</name>
</gene>
<dbReference type="AlphaFoldDB" id="A0A8H3URP1"/>
<accession>A0A8H3URP1</accession>
<keyword evidence="7" id="KW-1185">Reference proteome</keyword>
<dbReference type="Proteomes" id="UP000433883">
    <property type="component" value="Unassembled WGS sequence"/>
</dbReference>
<reference evidence="2 5" key="1">
    <citation type="submission" date="2019-11" db="EMBL/GenBank/DDBJ databases">
        <title>Venturia inaequalis Genome Resource.</title>
        <authorList>
            <person name="Lichtner F.J."/>
        </authorList>
    </citation>
    <scope>NUCLEOTIDE SEQUENCE [LARGE SCALE GENOMIC DNA]</scope>
    <source>
        <strain evidence="3 6">120213</strain>
        <strain evidence="2">Bline_iso_100314</strain>
        <strain evidence="4 7">DMI_063113</strain>
    </source>
</reference>
<sequence>MLNLWSQVGRVGCSCPCPSCLTTKHKLVRRVSTAIATVRARPKTSSTFLYSAIFAAATVTDGYFKRQRRAHWDDAISKAHAQLEASRRAVQDYPDQLPEKSNEAPRGQMANAKKRRDAAHPGRPHEHLMNFENVLRYAPKPGAPRPPHIRTTEPLFYPSPWGAEYSAPQSLWSGESQRRKAYARIWSKKKMSKAEIAAARLAVKMIMAVELESISRINLGLLPQAVREIARLSRAEQNQLLSDLSVDLLATNTLEPWEGRRGATADMTVPQYEQREDNSHYPIVEELNESIVGLLQAYTAREIGFVALVGKIVHNLLVSSAPPDLQTVNLLLLGFHGLGDRAHIRDQITGAVIHFCLSVRVRPNEITCAAILACYIEQDNSTEFANFVGLMRAADGTRGLTLAKPDIHITEASDGRLVQHDQIERKVFQAVSPSGLVFWQVIRGVLKFSGLQAAIEICKNFGQLSWGLDRQCLFELLRQCVKEEDWEAGRWVWDQVEIFSLRHHKDLASIVGMMLALCLKCDERYMFDKIFSNALHHKYQLKVDEVTPVVLTDLAEAALRGIEYDGQMDDDEDDADTTAGEIYEAEEATEEAAFYGDGETPESPMWSEDIWVEEDFTENDSKQRKQPRIDSTKDRMDGKK</sequence>
<protein>
    <submittedName>
        <fullName evidence="2">Uncharacterized protein</fullName>
    </submittedName>
</protein>
<feature type="region of interest" description="Disordered" evidence="1">
    <location>
        <begin position="611"/>
        <end position="640"/>
    </location>
</feature>
<dbReference type="Proteomes" id="UP000447873">
    <property type="component" value="Unassembled WGS sequence"/>
</dbReference>
<evidence type="ECO:0000313" key="5">
    <source>
        <dbReference type="Proteomes" id="UP000433883"/>
    </source>
</evidence>